<dbReference type="SUPFAM" id="SSF103481">
    <property type="entry name" value="Multidrug resistance efflux transporter EmrE"/>
    <property type="match status" value="2"/>
</dbReference>
<comment type="caution">
    <text evidence="3">The sequence shown here is derived from an EMBL/GenBank/DDBJ whole genome shotgun (WGS) entry which is preliminary data.</text>
</comment>
<feature type="transmembrane region" description="Helical" evidence="1">
    <location>
        <begin position="12"/>
        <end position="32"/>
    </location>
</feature>
<dbReference type="AlphaFoldDB" id="A0A520N4C7"/>
<proteinExistence type="predicted"/>
<evidence type="ECO:0000259" key="2">
    <source>
        <dbReference type="Pfam" id="PF00892"/>
    </source>
</evidence>
<dbReference type="GO" id="GO:0016020">
    <property type="term" value="C:membrane"/>
    <property type="evidence" value="ECO:0007669"/>
    <property type="project" value="InterPro"/>
</dbReference>
<dbReference type="EMBL" id="SHBF01000003">
    <property type="protein sequence ID" value="RZO28347.1"/>
    <property type="molecule type" value="Genomic_DNA"/>
</dbReference>
<reference evidence="3 4" key="1">
    <citation type="submission" date="2019-02" db="EMBL/GenBank/DDBJ databases">
        <title>Prokaryotic population dynamics and viral predation in marine succession experiment using metagenomics: the confinement effect.</title>
        <authorList>
            <person name="Haro-Moreno J.M."/>
            <person name="Rodriguez-Valera F."/>
            <person name="Lopez-Perez M."/>
        </authorList>
    </citation>
    <scope>NUCLEOTIDE SEQUENCE [LARGE SCALE GENOMIC DNA]</scope>
    <source>
        <strain evidence="3">MED-G160</strain>
    </source>
</reference>
<protein>
    <submittedName>
        <fullName evidence="3">DMT family transporter</fullName>
    </submittedName>
</protein>
<sequence length="298" mass="33173">MKTNFQRTNHFLILTLGAVLIGFAPIFVKWSMLSSSAISFYRMLLAIPFLFLLNLRLNKKFKFTVNDSKTIFFAALASLAFTTDLTLWHYSMNITSVSNATIIVNSSPVFVAILGYIFFREKLSRSFVVSFLITYIGILGLIYFSNNYATGRVVGDILCLIAAFFYGVYLLIIAKLGKENSLNIIFYTTLFCCLFSIIPMLIQGGNIIPSTSFEWINLLLLAVLCQFGGQYLITHGIGKISASEGSVGLLMQPITATILAAFIFGEILNITQIIFILVALFGIYLARINLTGNQQKQT</sequence>
<organism evidence="3 4">
    <name type="scientific">SAR86 cluster bacterium</name>
    <dbReference type="NCBI Taxonomy" id="2030880"/>
    <lineage>
        <taxon>Bacteria</taxon>
        <taxon>Pseudomonadati</taxon>
        <taxon>Pseudomonadota</taxon>
        <taxon>Gammaproteobacteria</taxon>
        <taxon>SAR86 cluster</taxon>
    </lineage>
</organism>
<dbReference type="InterPro" id="IPR037185">
    <property type="entry name" value="EmrE-like"/>
</dbReference>
<feature type="transmembrane region" description="Helical" evidence="1">
    <location>
        <begin position="184"/>
        <end position="203"/>
    </location>
</feature>
<accession>A0A520N4C7</accession>
<feature type="transmembrane region" description="Helical" evidence="1">
    <location>
        <begin position="215"/>
        <end position="233"/>
    </location>
</feature>
<dbReference type="Proteomes" id="UP000318710">
    <property type="component" value="Unassembled WGS sequence"/>
</dbReference>
<evidence type="ECO:0000256" key="1">
    <source>
        <dbReference type="SAM" id="Phobius"/>
    </source>
</evidence>
<feature type="transmembrane region" description="Helical" evidence="1">
    <location>
        <begin position="102"/>
        <end position="119"/>
    </location>
</feature>
<feature type="transmembrane region" description="Helical" evidence="1">
    <location>
        <begin position="245"/>
        <end position="264"/>
    </location>
</feature>
<keyword evidence="1" id="KW-0812">Transmembrane</keyword>
<keyword evidence="1" id="KW-1133">Transmembrane helix</keyword>
<dbReference type="Pfam" id="PF00892">
    <property type="entry name" value="EamA"/>
    <property type="match status" value="2"/>
</dbReference>
<feature type="transmembrane region" description="Helical" evidence="1">
    <location>
        <begin position="70"/>
        <end position="90"/>
    </location>
</feature>
<dbReference type="PANTHER" id="PTHR22911">
    <property type="entry name" value="ACYL-MALONYL CONDENSING ENZYME-RELATED"/>
    <property type="match status" value="1"/>
</dbReference>
<feature type="transmembrane region" description="Helical" evidence="1">
    <location>
        <begin position="38"/>
        <end position="58"/>
    </location>
</feature>
<name>A0A520N4C7_9GAMM</name>
<keyword evidence="1" id="KW-0472">Membrane</keyword>
<gene>
    <name evidence="3" type="ORF">EVA93_00980</name>
</gene>
<evidence type="ECO:0000313" key="4">
    <source>
        <dbReference type="Proteomes" id="UP000318710"/>
    </source>
</evidence>
<feature type="transmembrane region" description="Helical" evidence="1">
    <location>
        <begin position="126"/>
        <end position="145"/>
    </location>
</feature>
<feature type="domain" description="EamA" evidence="2">
    <location>
        <begin position="155"/>
        <end position="286"/>
    </location>
</feature>
<feature type="domain" description="EamA" evidence="2">
    <location>
        <begin position="12"/>
        <end position="142"/>
    </location>
</feature>
<feature type="transmembrane region" description="Helical" evidence="1">
    <location>
        <begin position="270"/>
        <end position="290"/>
    </location>
</feature>
<feature type="transmembrane region" description="Helical" evidence="1">
    <location>
        <begin position="151"/>
        <end position="172"/>
    </location>
</feature>
<dbReference type="InterPro" id="IPR000620">
    <property type="entry name" value="EamA_dom"/>
</dbReference>
<evidence type="ECO:0000313" key="3">
    <source>
        <dbReference type="EMBL" id="RZO28347.1"/>
    </source>
</evidence>
<dbReference type="PANTHER" id="PTHR22911:SF76">
    <property type="entry name" value="EAMA DOMAIN-CONTAINING PROTEIN"/>
    <property type="match status" value="1"/>
</dbReference>